<feature type="coiled-coil region" evidence="1">
    <location>
        <begin position="198"/>
        <end position="225"/>
    </location>
</feature>
<evidence type="ECO:0000256" key="3">
    <source>
        <dbReference type="SAM" id="Phobius"/>
    </source>
</evidence>
<evidence type="ECO:0000256" key="1">
    <source>
        <dbReference type="SAM" id="Coils"/>
    </source>
</evidence>
<dbReference type="EMBL" id="DS022300">
    <property type="protein sequence ID" value="OAJ37606.1"/>
    <property type="molecule type" value="Genomic_DNA"/>
</dbReference>
<feature type="transmembrane region" description="Helical" evidence="3">
    <location>
        <begin position="61"/>
        <end position="85"/>
    </location>
</feature>
<feature type="compositionally biased region" description="Polar residues" evidence="2">
    <location>
        <begin position="92"/>
        <end position="106"/>
    </location>
</feature>
<feature type="region of interest" description="Disordered" evidence="2">
    <location>
        <begin position="92"/>
        <end position="153"/>
    </location>
</feature>
<name>A0A177WCT7_BATDL</name>
<evidence type="ECO:0000313" key="5">
    <source>
        <dbReference type="Proteomes" id="UP000077115"/>
    </source>
</evidence>
<reference evidence="4 5" key="2">
    <citation type="submission" date="2016-05" db="EMBL/GenBank/DDBJ databases">
        <title>Lineage-specific infection strategies underlie the spectrum of fungal disease in amphibians.</title>
        <authorList>
            <person name="Cuomo C.A."/>
            <person name="Farrer R.A."/>
            <person name="James T."/>
            <person name="Longcore J."/>
            <person name="Birren B."/>
        </authorList>
    </citation>
    <scope>NUCLEOTIDE SEQUENCE [LARGE SCALE GENOMIC DNA]</scope>
    <source>
        <strain evidence="4 5">JEL423</strain>
    </source>
</reference>
<accession>A0A177WCT7</accession>
<keyword evidence="3" id="KW-0812">Transmembrane</keyword>
<dbReference type="AlphaFoldDB" id="A0A177WCT7"/>
<proteinExistence type="predicted"/>
<sequence length="375" mass="41816">MSISPECKNDDPVKDVITEKTCPEASSKTPSPDLKIQIPQLDVLSDSAYTEKIMSSKLCKIFTAITAMLLVAYIVVAAVMLSGWVKQRMQHQATDSTDNASKTSNPPAIESKTQEKPTNQLALMRNIDTNPGESNLVKRSWSPSSSHLPNIGLEDTRPKYWSVQHVEKNKHINQSTGNVQIGSITIGTLAMPSVSKPSNQQTRSLNDLDNQMQQLTKTYRKLNLEYLSSLRHRLNSKLHQLTMQHQSNEWHRRILNSKHPFKAFGHHGIGRNVHSNTNASPVLNLRINIMSRSRATPWNQGNKAALWNQGNKAALWNQGNKAALGNPTHKAKLWHINDQSNDDDGTHSDLSRVFDMLKAVPAAHGQHPSTLLESC</sequence>
<evidence type="ECO:0000256" key="2">
    <source>
        <dbReference type="SAM" id="MobiDB-lite"/>
    </source>
</evidence>
<gene>
    <name evidence="4" type="ORF">BDEG_21609</name>
</gene>
<organism evidence="4 5">
    <name type="scientific">Batrachochytrium dendrobatidis (strain JEL423)</name>
    <dbReference type="NCBI Taxonomy" id="403673"/>
    <lineage>
        <taxon>Eukaryota</taxon>
        <taxon>Fungi</taxon>
        <taxon>Fungi incertae sedis</taxon>
        <taxon>Chytridiomycota</taxon>
        <taxon>Chytridiomycota incertae sedis</taxon>
        <taxon>Chytridiomycetes</taxon>
        <taxon>Rhizophydiales</taxon>
        <taxon>Rhizophydiales incertae sedis</taxon>
        <taxon>Batrachochytrium</taxon>
    </lineage>
</organism>
<dbReference type="VEuPathDB" id="FungiDB:BDEG_21609"/>
<keyword evidence="3" id="KW-0472">Membrane</keyword>
<protein>
    <submittedName>
        <fullName evidence="4">Uncharacterized protein</fullName>
    </submittedName>
</protein>
<feature type="compositionally biased region" description="Polar residues" evidence="2">
    <location>
        <begin position="116"/>
        <end position="133"/>
    </location>
</feature>
<evidence type="ECO:0000313" key="4">
    <source>
        <dbReference type="EMBL" id="OAJ37606.1"/>
    </source>
</evidence>
<keyword evidence="3" id="KW-1133">Transmembrane helix</keyword>
<dbReference type="Proteomes" id="UP000077115">
    <property type="component" value="Unassembled WGS sequence"/>
</dbReference>
<reference evidence="4 5" key="1">
    <citation type="submission" date="2006-10" db="EMBL/GenBank/DDBJ databases">
        <title>The Genome Sequence of Batrachochytrium dendrobatidis JEL423.</title>
        <authorList>
            <consortium name="The Broad Institute Genome Sequencing Platform"/>
            <person name="Birren B."/>
            <person name="Lander E."/>
            <person name="Galagan J."/>
            <person name="Cuomo C."/>
            <person name="Devon K."/>
            <person name="Jaffe D."/>
            <person name="Butler J."/>
            <person name="Alvarez P."/>
            <person name="Gnerre S."/>
            <person name="Grabherr M."/>
            <person name="Kleber M."/>
            <person name="Mauceli E."/>
            <person name="Brockman W."/>
            <person name="Young S."/>
            <person name="LaButti K."/>
            <person name="Sykes S."/>
            <person name="DeCaprio D."/>
            <person name="Crawford M."/>
            <person name="Koehrsen M."/>
            <person name="Engels R."/>
            <person name="Montgomery P."/>
            <person name="Pearson M."/>
            <person name="Howarth C."/>
            <person name="Larson L."/>
            <person name="White J."/>
            <person name="O'Leary S."/>
            <person name="Kodira C."/>
            <person name="Zeng Q."/>
            <person name="Yandava C."/>
            <person name="Alvarado L."/>
            <person name="Longcore J."/>
            <person name="James T."/>
        </authorList>
    </citation>
    <scope>NUCLEOTIDE SEQUENCE [LARGE SCALE GENOMIC DNA]</scope>
    <source>
        <strain evidence="4 5">JEL423</strain>
    </source>
</reference>
<keyword evidence="1" id="KW-0175">Coiled coil</keyword>